<reference evidence="5" key="1">
    <citation type="submission" date="2017-02" db="EMBL/GenBank/DDBJ databases">
        <authorList>
            <person name="Tafer H."/>
            <person name="Lopandic K."/>
        </authorList>
    </citation>
    <scope>NUCLEOTIDE SEQUENCE [LARGE SCALE GENOMIC DNA]</scope>
    <source>
        <strain evidence="5">CBS 366.77</strain>
    </source>
</reference>
<evidence type="ECO:0000313" key="4">
    <source>
        <dbReference type="EMBL" id="RJE17434.1"/>
    </source>
</evidence>
<name>A0A3A2ZDL7_9EURO</name>
<keyword evidence="5" id="KW-1185">Reference proteome</keyword>
<dbReference type="GO" id="GO:0006487">
    <property type="term" value="P:protein N-linked glycosylation"/>
    <property type="evidence" value="ECO:0007669"/>
    <property type="project" value="TreeGrafter"/>
</dbReference>
<accession>A0A3A2ZDL7</accession>
<keyword evidence="3" id="KW-0808">Transferase</keyword>
<dbReference type="InterPro" id="IPR029044">
    <property type="entry name" value="Nucleotide-diphossugar_trans"/>
</dbReference>
<dbReference type="AlphaFoldDB" id="A0A3A2ZDL7"/>
<evidence type="ECO:0000256" key="3">
    <source>
        <dbReference type="ARBA" id="ARBA00022679"/>
    </source>
</evidence>
<dbReference type="GO" id="GO:0000139">
    <property type="term" value="C:Golgi membrane"/>
    <property type="evidence" value="ECO:0007669"/>
    <property type="project" value="TreeGrafter"/>
</dbReference>
<comment type="caution">
    <text evidence="4">The sequence shown here is derived from an EMBL/GenBank/DDBJ whole genome shotgun (WGS) entry which is preliminary data.</text>
</comment>
<dbReference type="PANTHER" id="PTHR31306:SF5">
    <property type="entry name" value="ALPHA-1,6-MANNOSYLTRANSFERASE MNN10-RELATED"/>
    <property type="match status" value="1"/>
</dbReference>
<dbReference type="STRING" id="2070753.A0A3A2ZDL7"/>
<evidence type="ECO:0000313" key="5">
    <source>
        <dbReference type="Proteomes" id="UP000266188"/>
    </source>
</evidence>
<dbReference type="Pfam" id="PF05637">
    <property type="entry name" value="Glyco_transf_34"/>
    <property type="match status" value="1"/>
</dbReference>
<evidence type="ECO:0000256" key="1">
    <source>
        <dbReference type="ARBA" id="ARBA00005664"/>
    </source>
</evidence>
<dbReference type="Gene3D" id="3.90.550.10">
    <property type="entry name" value="Spore Coat Polysaccharide Biosynthesis Protein SpsA, Chain A"/>
    <property type="match status" value="1"/>
</dbReference>
<dbReference type="OrthoDB" id="407658at2759"/>
<gene>
    <name evidence="4" type="ORF">PHISCL_10229</name>
</gene>
<proteinExistence type="inferred from homology"/>
<evidence type="ECO:0000256" key="2">
    <source>
        <dbReference type="ARBA" id="ARBA00022676"/>
    </source>
</evidence>
<organism evidence="4 5">
    <name type="scientific">Aspergillus sclerotialis</name>
    <dbReference type="NCBI Taxonomy" id="2070753"/>
    <lineage>
        <taxon>Eukaryota</taxon>
        <taxon>Fungi</taxon>
        <taxon>Dikarya</taxon>
        <taxon>Ascomycota</taxon>
        <taxon>Pezizomycotina</taxon>
        <taxon>Eurotiomycetes</taxon>
        <taxon>Eurotiomycetidae</taxon>
        <taxon>Eurotiales</taxon>
        <taxon>Aspergillaceae</taxon>
        <taxon>Aspergillus</taxon>
        <taxon>Aspergillus subgen. Polypaecilum</taxon>
    </lineage>
</organism>
<dbReference type="InterPro" id="IPR008630">
    <property type="entry name" value="Glyco_trans_34"/>
</dbReference>
<dbReference type="Proteomes" id="UP000266188">
    <property type="component" value="Unassembled WGS sequence"/>
</dbReference>
<sequence length="323" mass="38399">MDWIGTIEAYRRSPLGSGRKFVIILGSNVEGGVMELKGAAEWAIERNSVWNKEEYAKRWGYELEIVNMLAKKRYSHEWREGWERIDVIRDAMHKYPHAEWFWWLDLNTWIMEYSYSLQSHIFNNLNSHVYRDINVYNPLNITHPPTEPYLDAVSRSAEGDADPSSIHIILSQDCGGFNLGSFFVRRSVWTDRLLDTWWDPVMYEQKHLDWEHKEQDSLEYLYENQPWIRSGVAFLPQRHINSFPPGACEEGVNPKYHYEEDSRDFLVNMAGCQHGRNCWGEMFRYREISNQLNRSWWQGFRRGFDTLWGNIFGEQDQKPRSAV</sequence>
<dbReference type="EMBL" id="MVGC01000964">
    <property type="protein sequence ID" value="RJE17434.1"/>
    <property type="molecule type" value="Genomic_DNA"/>
</dbReference>
<keyword evidence="2" id="KW-0328">Glycosyltransferase</keyword>
<dbReference type="GO" id="GO:0016757">
    <property type="term" value="F:glycosyltransferase activity"/>
    <property type="evidence" value="ECO:0007669"/>
    <property type="project" value="UniProtKB-KW"/>
</dbReference>
<dbReference type="PANTHER" id="PTHR31306">
    <property type="entry name" value="ALPHA-1,6-MANNOSYLTRANSFERASE MNN11-RELATED"/>
    <property type="match status" value="1"/>
</dbReference>
<protein>
    <submittedName>
        <fullName evidence="4">Uncharacterized protein</fullName>
    </submittedName>
</protein>
<comment type="similarity">
    <text evidence="1">Belongs to the glycosyltransferase 34 family.</text>
</comment>